<evidence type="ECO:0000256" key="4">
    <source>
        <dbReference type="ARBA" id="ARBA00022692"/>
    </source>
</evidence>
<organism evidence="9 11">
    <name type="scientific">Microbacterium lemovicicum</name>
    <dbReference type="NCBI Taxonomy" id="1072463"/>
    <lineage>
        <taxon>Bacteria</taxon>
        <taxon>Bacillati</taxon>
        <taxon>Actinomycetota</taxon>
        <taxon>Actinomycetes</taxon>
        <taxon>Micrococcales</taxon>
        <taxon>Microbacteriaceae</taxon>
        <taxon>Microbacterium</taxon>
    </lineage>
</organism>
<keyword evidence="11" id="KW-1185">Reference proteome</keyword>
<dbReference type="EC" id="2.7.8.31" evidence="9"/>
<dbReference type="NCBIfam" id="TIGR03025">
    <property type="entry name" value="EPS_sugtrans"/>
    <property type="match status" value="1"/>
</dbReference>
<feature type="domain" description="Bacterial sugar transferase" evidence="8">
    <location>
        <begin position="341"/>
        <end position="528"/>
    </location>
</feature>
<dbReference type="EMBL" id="CP031423">
    <property type="protein sequence ID" value="AZS36855.1"/>
    <property type="molecule type" value="Genomic_DNA"/>
</dbReference>
<comment type="similarity">
    <text evidence="2">Belongs to the bacterial sugar transferase family.</text>
</comment>
<feature type="transmembrane region" description="Helical" evidence="7">
    <location>
        <begin position="145"/>
        <end position="165"/>
    </location>
</feature>
<dbReference type="GO" id="GO:0016020">
    <property type="term" value="C:membrane"/>
    <property type="evidence" value="ECO:0007669"/>
    <property type="project" value="UniProtKB-SubCell"/>
</dbReference>
<dbReference type="OrthoDB" id="9808602at2"/>
<feature type="transmembrane region" description="Helical" evidence="7">
    <location>
        <begin position="171"/>
        <end position="190"/>
    </location>
</feature>
<name>A0A3Q9IVY7_9MICO</name>
<dbReference type="Proteomes" id="UP000276888">
    <property type="component" value="Chromosome"/>
</dbReference>
<feature type="transmembrane region" description="Helical" evidence="7">
    <location>
        <begin position="76"/>
        <end position="94"/>
    </location>
</feature>
<accession>A0A3Q9IVY7</accession>
<dbReference type="KEGG" id="mlv:CVS47_00206"/>
<evidence type="ECO:0000256" key="5">
    <source>
        <dbReference type="ARBA" id="ARBA00022989"/>
    </source>
</evidence>
<dbReference type="InterPro" id="IPR003362">
    <property type="entry name" value="Bact_transf"/>
</dbReference>
<dbReference type="Pfam" id="PF02397">
    <property type="entry name" value="Bac_transf"/>
    <property type="match status" value="1"/>
</dbReference>
<sequence>MTTVEATVTDPAAANAAAYLPIAAVIAPTRSTLRRVEASRVSTTAHTSRSAPTVMPRVQPSLERRRMWERRYVRRLRITDGIIVVAVTALAAGIDTIGLRATSPEVGVVMRVAAITLAAWVLLLWMFQTRSPKVLGTGATEYKRVAHATAAAFGVLAMLFVVFQWSGIRMILLVALPVGLLSLITARWGWRRWLARQREFGHYASRVIVAGTEHDVEYVIRNLAANRGLGFHVVGATTPEADRDTIVVDGRAYPVLGRMGLVSMHARAVEADTIIVASTPPDDPDFIKRLSWDLEGTAAELILSGRLADVAGPRISLKPIDGLPLIHVEIPRFEGGAHSMKRAMDIALSVIAMIPITLIGMFVALAIKMDDGGPVFFRQTRIGRDGREFGILKFRTMRTSAESELIALKAANEGSGLLFKMKNDPRITRVGAVLRKYSLDELPQFWNVLIGDMSIVGPRPPLPSEVVGYDGRVYRRLYIKPGITGLWQVSGRSDLSWDESVRLDLRYVENWSVTNDLMIMVRTARVMIHPKGAY</sequence>
<feature type="transmembrane region" description="Helical" evidence="7">
    <location>
        <begin position="106"/>
        <end position="125"/>
    </location>
</feature>
<evidence type="ECO:0000256" key="6">
    <source>
        <dbReference type="ARBA" id="ARBA00023136"/>
    </source>
</evidence>
<keyword evidence="5 7" id="KW-1133">Transmembrane helix</keyword>
<evidence type="ECO:0000313" key="9">
    <source>
        <dbReference type="EMBL" id="AZS35614.1"/>
    </source>
</evidence>
<dbReference type="Pfam" id="PF13727">
    <property type="entry name" value="CoA_binding_3"/>
    <property type="match status" value="1"/>
</dbReference>
<dbReference type="GO" id="GO:0089702">
    <property type="term" value="F:undecaprenyl-phosphate glucose phosphotransferase activity"/>
    <property type="evidence" value="ECO:0007669"/>
    <property type="project" value="UniProtKB-EC"/>
</dbReference>
<dbReference type="AlphaFoldDB" id="A0A3Q9IVY7"/>
<dbReference type="PANTHER" id="PTHR30576:SF10">
    <property type="entry name" value="SLL5057 PROTEIN"/>
    <property type="match status" value="1"/>
</dbReference>
<proteinExistence type="inferred from homology"/>
<evidence type="ECO:0000256" key="1">
    <source>
        <dbReference type="ARBA" id="ARBA00004141"/>
    </source>
</evidence>
<feature type="transmembrane region" description="Helical" evidence="7">
    <location>
        <begin position="346"/>
        <end position="367"/>
    </location>
</feature>
<evidence type="ECO:0000259" key="8">
    <source>
        <dbReference type="Pfam" id="PF02397"/>
    </source>
</evidence>
<dbReference type="EMBL" id="CP031423">
    <property type="protein sequence ID" value="AZS35614.1"/>
    <property type="molecule type" value="Genomic_DNA"/>
</dbReference>
<keyword evidence="4 7" id="KW-0812">Transmembrane</keyword>
<dbReference type="KEGG" id="mlv:CVS47_01469"/>
<evidence type="ECO:0000313" key="11">
    <source>
        <dbReference type="Proteomes" id="UP000276888"/>
    </source>
</evidence>
<dbReference type="PANTHER" id="PTHR30576">
    <property type="entry name" value="COLANIC BIOSYNTHESIS UDP-GLUCOSE LIPID CARRIER TRANSFERASE"/>
    <property type="match status" value="1"/>
</dbReference>
<evidence type="ECO:0000256" key="2">
    <source>
        <dbReference type="ARBA" id="ARBA00006464"/>
    </source>
</evidence>
<keyword evidence="3 9" id="KW-0808">Transferase</keyword>
<reference evidence="9 11" key="1">
    <citation type="submission" date="2018-08" db="EMBL/GenBank/DDBJ databases">
        <title>Microbacterium lemovicicum sp. nov., a bacterium isolated from a natural uranium-rich soil.</title>
        <authorList>
            <person name="ORTET P."/>
        </authorList>
    </citation>
    <scope>NUCLEOTIDE SEQUENCE [LARGE SCALE GENOMIC DNA]</scope>
    <source>
        <strain evidence="9 11">Viu22</strain>
    </source>
</reference>
<dbReference type="InterPro" id="IPR017475">
    <property type="entry name" value="EPS_sugar_tfrase"/>
</dbReference>
<comment type="subcellular location">
    <subcellularLocation>
        <location evidence="1">Membrane</location>
        <topology evidence="1">Multi-pass membrane protein</topology>
    </subcellularLocation>
</comment>
<keyword evidence="6 7" id="KW-0472">Membrane</keyword>
<evidence type="ECO:0000256" key="7">
    <source>
        <dbReference type="SAM" id="Phobius"/>
    </source>
</evidence>
<evidence type="ECO:0000256" key="3">
    <source>
        <dbReference type="ARBA" id="ARBA00022679"/>
    </source>
</evidence>
<gene>
    <name evidence="9" type="primary">gumD_1</name>
    <name evidence="10" type="synonym">gumD_3</name>
    <name evidence="9" type="ORF">CVS47_00206</name>
    <name evidence="10" type="ORF">CVS47_01469</name>
</gene>
<protein>
    <submittedName>
        <fullName evidence="9">UDP-glucose:undecaprenyl-phosphate glucose-1-phosphate transferase</fullName>
        <ecNumber evidence="9">2.7.8.31</ecNumber>
    </submittedName>
</protein>
<evidence type="ECO:0000313" key="10">
    <source>
        <dbReference type="EMBL" id="AZS36855.1"/>
    </source>
</evidence>
<dbReference type="RefSeq" id="WP_127094415.1">
    <property type="nucleotide sequence ID" value="NZ_CP031423.1"/>
</dbReference>